<feature type="transmembrane region" description="Helical" evidence="1">
    <location>
        <begin position="6"/>
        <end position="30"/>
    </location>
</feature>
<protein>
    <submittedName>
        <fullName evidence="2">Branched-chain amino acid transporter</fullName>
    </submittedName>
</protein>
<dbReference type="PIRSF" id="PIRSF003203">
    <property type="entry name" value="AzlD"/>
    <property type="match status" value="1"/>
</dbReference>
<keyword evidence="1" id="KW-0472">Membrane</keyword>
<dbReference type="RefSeq" id="WP_078319019.1">
    <property type="nucleotide sequence ID" value="NZ_FXTS01000002.1"/>
</dbReference>
<evidence type="ECO:0000313" key="2">
    <source>
        <dbReference type="EMBL" id="OOV87678.1"/>
    </source>
</evidence>
<dbReference type="InterPro" id="IPR008407">
    <property type="entry name" value="Brnchd-chn_aa_trnsp_AzlD"/>
</dbReference>
<comment type="caution">
    <text evidence="2">The sequence shown here is derived from an EMBL/GenBank/DDBJ whole genome shotgun (WGS) entry which is preliminary data.</text>
</comment>
<name>A0A1T1HCT7_OCELI</name>
<proteinExistence type="predicted"/>
<accession>A0A1T1HCT7</accession>
<dbReference type="STRING" id="966.BTA35_0206570"/>
<gene>
    <name evidence="2" type="ORF">BTA35_0206570</name>
</gene>
<evidence type="ECO:0000313" key="3">
    <source>
        <dbReference type="Proteomes" id="UP000190064"/>
    </source>
</evidence>
<keyword evidence="1" id="KW-0812">Transmembrane</keyword>
<dbReference type="EMBL" id="MTSD02000002">
    <property type="protein sequence ID" value="OOV87678.1"/>
    <property type="molecule type" value="Genomic_DNA"/>
</dbReference>
<reference evidence="2" key="1">
    <citation type="submission" date="2017-02" db="EMBL/GenBank/DDBJ databases">
        <title>Draft Genome Sequence of the Salt Water Bacterium Oceanospirillum linum ATCC 11336.</title>
        <authorList>
            <person name="Trachtenberg A.M."/>
            <person name="Carney J.G."/>
            <person name="Linnane J.D."/>
            <person name="Rheaume B.A."/>
            <person name="Pitts N.L."/>
            <person name="Mykles D.L."/>
            <person name="Maclea K.S."/>
        </authorList>
    </citation>
    <scope>NUCLEOTIDE SEQUENCE [LARGE SCALE GENOMIC DNA]</scope>
    <source>
        <strain evidence="2">ATCC 11336</strain>
    </source>
</reference>
<organism evidence="2 3">
    <name type="scientific">Oceanospirillum linum</name>
    <dbReference type="NCBI Taxonomy" id="966"/>
    <lineage>
        <taxon>Bacteria</taxon>
        <taxon>Pseudomonadati</taxon>
        <taxon>Pseudomonadota</taxon>
        <taxon>Gammaproteobacteria</taxon>
        <taxon>Oceanospirillales</taxon>
        <taxon>Oceanospirillaceae</taxon>
        <taxon>Oceanospirillum</taxon>
    </lineage>
</organism>
<dbReference type="AlphaFoldDB" id="A0A1T1HCT7"/>
<keyword evidence="1" id="KW-1133">Transmembrane helix</keyword>
<keyword evidence="3" id="KW-1185">Reference proteome</keyword>
<dbReference type="Pfam" id="PF05437">
    <property type="entry name" value="AzlD"/>
    <property type="match status" value="1"/>
</dbReference>
<feature type="transmembrane region" description="Helical" evidence="1">
    <location>
        <begin position="37"/>
        <end position="58"/>
    </location>
</feature>
<evidence type="ECO:0000256" key="1">
    <source>
        <dbReference type="SAM" id="Phobius"/>
    </source>
</evidence>
<sequence length="108" mass="11749">MESAGYLFTVIAVMTAATFLTRVLPFVLLYKVADHHILVFLGKYLPPVMMVLLVVYTFKNEDLASTGFLPELGCLALTAALHLLFKHPLVSILGGTGAYMALVQMGMS</sequence>
<feature type="transmembrane region" description="Helical" evidence="1">
    <location>
        <begin position="64"/>
        <end position="85"/>
    </location>
</feature>
<dbReference type="Proteomes" id="UP000190064">
    <property type="component" value="Unassembled WGS sequence"/>
</dbReference>